<organism evidence="1 2">
    <name type="scientific">Eumeta variegata</name>
    <name type="common">Bagworm moth</name>
    <name type="synonym">Eumeta japonica</name>
    <dbReference type="NCBI Taxonomy" id="151549"/>
    <lineage>
        <taxon>Eukaryota</taxon>
        <taxon>Metazoa</taxon>
        <taxon>Ecdysozoa</taxon>
        <taxon>Arthropoda</taxon>
        <taxon>Hexapoda</taxon>
        <taxon>Insecta</taxon>
        <taxon>Pterygota</taxon>
        <taxon>Neoptera</taxon>
        <taxon>Endopterygota</taxon>
        <taxon>Lepidoptera</taxon>
        <taxon>Glossata</taxon>
        <taxon>Ditrysia</taxon>
        <taxon>Tineoidea</taxon>
        <taxon>Psychidae</taxon>
        <taxon>Oiketicinae</taxon>
        <taxon>Eumeta</taxon>
    </lineage>
</organism>
<protein>
    <submittedName>
        <fullName evidence="1">Uncharacterized protein</fullName>
    </submittedName>
</protein>
<sequence length="209" mass="23356">MFENTEAKEGRNLNNRGRSHEMAHRLVKLHASVRCVHRKQKRMTQRTIGTAAVPRLVRRAANQVTRLALRRSRFRTTAVCCVASRTRQLAYLSAKQDGRTLTQAPSRGSGALQSLAFAKSILFTFAQMSMRLDLCDILSILDYLFIYGGPRKSSFILGELGSEVVRYVVTATSAASRWRRRLVLVVFTSNFGARAAAPPSRVPRPPSAH</sequence>
<name>A0A4C1UQE0_EUMVA</name>
<evidence type="ECO:0000313" key="1">
    <source>
        <dbReference type="EMBL" id="GBP28192.1"/>
    </source>
</evidence>
<comment type="caution">
    <text evidence="1">The sequence shown here is derived from an EMBL/GenBank/DDBJ whole genome shotgun (WGS) entry which is preliminary data.</text>
</comment>
<gene>
    <name evidence="1" type="ORF">EVAR_76287_1</name>
</gene>
<proteinExistence type="predicted"/>
<reference evidence="1 2" key="1">
    <citation type="journal article" date="2019" name="Commun. Biol.">
        <title>The bagworm genome reveals a unique fibroin gene that provides high tensile strength.</title>
        <authorList>
            <person name="Kono N."/>
            <person name="Nakamura H."/>
            <person name="Ohtoshi R."/>
            <person name="Tomita M."/>
            <person name="Numata K."/>
            <person name="Arakawa K."/>
        </authorList>
    </citation>
    <scope>NUCLEOTIDE SEQUENCE [LARGE SCALE GENOMIC DNA]</scope>
</reference>
<accession>A0A4C1UQE0</accession>
<keyword evidence="2" id="KW-1185">Reference proteome</keyword>
<dbReference type="AlphaFoldDB" id="A0A4C1UQE0"/>
<dbReference type="Proteomes" id="UP000299102">
    <property type="component" value="Unassembled WGS sequence"/>
</dbReference>
<dbReference type="EMBL" id="BGZK01000203">
    <property type="protein sequence ID" value="GBP28192.1"/>
    <property type="molecule type" value="Genomic_DNA"/>
</dbReference>
<evidence type="ECO:0000313" key="2">
    <source>
        <dbReference type="Proteomes" id="UP000299102"/>
    </source>
</evidence>